<dbReference type="CDD" id="cd19367">
    <property type="entry name" value="TenA_C_ScTHI20-like"/>
    <property type="match status" value="1"/>
</dbReference>
<dbReference type="OrthoDB" id="10028886at2759"/>
<dbReference type="PANTHER" id="PTHR20858:SF17">
    <property type="entry name" value="HYDROXYMETHYLPYRIMIDINE_PHOSPHOMETHYLPYRIMIDINE KINASE THI20-RELATED"/>
    <property type="match status" value="1"/>
</dbReference>
<sequence>MTSDITINLIEPTIPKTDIPAVLTIAGSDSSGGAGIEADLKTFTAHGVYGLTCITALTAQNTNGVAAVVKTPMDHLRKILDLNFDDFVEGYDGDAPLKVVKTGMLTDEAVELLSQKIDYLNSKNIKLVMDPVMVATSGSKLVENNTIKLCLNTIIPNAYLCTPNFVEAEHLWKATGQEPLQINTIAQFKDFVIRLQGELKCSNLLVKGGHIPWLNGSRFKENSPLDMSNGLSDSDFDSKQELEIVDVLYQAKDDVLVTFRSPYIHSEDTHGTGCTLASSISSNLAKNFSLQQAVTLSTHYIHMGMVSLHRKLGHGTGPLNHTVGVQTSVRNVLKGKNYHSEIQNHHGSLFQYFKNHDKVKENWKKYTQHAFVNKLANNNLPFQLFLYFLKQDFYYLINYAQIHGLAASVAPNCEQIHAQSAIIENIMKEIERHKEKLLKEYDFDFDSADLEVELAPSKACEAYCDYLLKVGKNEDFLGIKVALAPCLHGYAEAGAYGAAIREVSNLSLTVLEPEQVVAYTSWLSDYTSEWYTAAHHEGIETLDSVFSQHEVSEQRMDELVAIFNDVVCLEIGFWDEIIRIS</sequence>
<dbReference type="CDD" id="cd01169">
    <property type="entry name" value="HMPP_kinase"/>
    <property type="match status" value="1"/>
</dbReference>
<dbReference type="EMBL" id="LT635757">
    <property type="protein sequence ID" value="SGZ49886.1"/>
    <property type="molecule type" value="Genomic_DNA"/>
</dbReference>
<dbReference type="STRING" id="45354.A0A1L0DBU4"/>
<dbReference type="InterPro" id="IPR016084">
    <property type="entry name" value="Haem_Oase-like_multi-hlx"/>
</dbReference>
<feature type="domain" description="Thiaminase-2/PQQC" evidence="1">
    <location>
        <begin position="356"/>
        <end position="576"/>
    </location>
</feature>
<name>A0A1L0DBU4_9ASCO</name>
<dbReference type="GO" id="GO:0008972">
    <property type="term" value="F:phosphomethylpyrimidine kinase activity"/>
    <property type="evidence" value="ECO:0007669"/>
    <property type="project" value="InterPro"/>
</dbReference>
<evidence type="ECO:0000259" key="2">
    <source>
        <dbReference type="Pfam" id="PF08543"/>
    </source>
</evidence>
<dbReference type="Gene3D" id="3.40.1190.20">
    <property type="match status" value="1"/>
</dbReference>
<evidence type="ECO:0000259" key="1">
    <source>
        <dbReference type="Pfam" id="PF03070"/>
    </source>
</evidence>
<dbReference type="Pfam" id="PF08543">
    <property type="entry name" value="Phos_pyr_kin"/>
    <property type="match status" value="1"/>
</dbReference>
<proteinExistence type="predicted"/>
<dbReference type="Gene3D" id="1.20.910.10">
    <property type="entry name" value="Heme oxygenase-like"/>
    <property type="match status" value="1"/>
</dbReference>
<evidence type="ECO:0000313" key="4">
    <source>
        <dbReference type="Proteomes" id="UP000182334"/>
    </source>
</evidence>
<dbReference type="InterPro" id="IPR004399">
    <property type="entry name" value="HMP/HMP-P_kinase_dom"/>
</dbReference>
<dbReference type="AlphaFoldDB" id="A0A1L0DBU4"/>
<dbReference type="GO" id="GO:0005829">
    <property type="term" value="C:cytosol"/>
    <property type="evidence" value="ECO:0007669"/>
    <property type="project" value="TreeGrafter"/>
</dbReference>
<dbReference type="GO" id="GO:0008902">
    <property type="term" value="F:hydroxymethylpyrimidine kinase activity"/>
    <property type="evidence" value="ECO:0007669"/>
    <property type="project" value="TreeGrafter"/>
</dbReference>
<evidence type="ECO:0000313" key="3">
    <source>
        <dbReference type="EMBL" id="SGZ49886.1"/>
    </source>
</evidence>
<feature type="domain" description="Pyridoxamine kinase/Phosphomethylpyrimidine kinase" evidence="2">
    <location>
        <begin position="29"/>
        <end position="320"/>
    </location>
</feature>
<dbReference type="InterPro" id="IPR004305">
    <property type="entry name" value="Thiaminase-2/PQQC"/>
</dbReference>
<dbReference type="SUPFAM" id="SSF53613">
    <property type="entry name" value="Ribokinase-like"/>
    <property type="match status" value="1"/>
</dbReference>
<accession>A0A1L0DBU4</accession>
<dbReference type="PANTHER" id="PTHR20858">
    <property type="entry name" value="PHOSPHOMETHYLPYRIMIDINE KINASE"/>
    <property type="match status" value="1"/>
</dbReference>
<dbReference type="InterPro" id="IPR013749">
    <property type="entry name" value="PM/HMP-P_kinase-1"/>
</dbReference>
<dbReference type="Pfam" id="PF03070">
    <property type="entry name" value="TENA_THI-4"/>
    <property type="match status" value="1"/>
</dbReference>
<protein>
    <submittedName>
        <fullName evidence="3">CIC11C00000003807</fullName>
    </submittedName>
</protein>
<organism evidence="3 4">
    <name type="scientific">Sungouiella intermedia</name>
    <dbReference type="NCBI Taxonomy" id="45354"/>
    <lineage>
        <taxon>Eukaryota</taxon>
        <taxon>Fungi</taxon>
        <taxon>Dikarya</taxon>
        <taxon>Ascomycota</taxon>
        <taxon>Saccharomycotina</taxon>
        <taxon>Pichiomycetes</taxon>
        <taxon>Metschnikowiaceae</taxon>
        <taxon>Sungouiella</taxon>
    </lineage>
</organism>
<dbReference type="SUPFAM" id="SSF48613">
    <property type="entry name" value="Heme oxygenase-like"/>
    <property type="match status" value="1"/>
</dbReference>
<keyword evidence="4" id="KW-1185">Reference proteome</keyword>
<dbReference type="InterPro" id="IPR029056">
    <property type="entry name" value="Ribokinase-like"/>
</dbReference>
<reference evidence="3 4" key="1">
    <citation type="submission" date="2016-10" db="EMBL/GenBank/DDBJ databases">
        <authorList>
            <person name="de Groot N.N."/>
        </authorList>
    </citation>
    <scope>NUCLEOTIDE SEQUENCE [LARGE SCALE GENOMIC DNA]</scope>
    <source>
        <strain evidence="3 4">CBS 141442</strain>
    </source>
</reference>
<dbReference type="Proteomes" id="UP000182334">
    <property type="component" value="Chromosome II"/>
</dbReference>
<gene>
    <name evidence="3" type="ORF">SAMEA4029010_CIC11G00000003807</name>
</gene>
<dbReference type="GO" id="GO:0009228">
    <property type="term" value="P:thiamine biosynthetic process"/>
    <property type="evidence" value="ECO:0007669"/>
    <property type="project" value="InterPro"/>
</dbReference>